<dbReference type="Proteomes" id="UP001221898">
    <property type="component" value="Unassembled WGS sequence"/>
</dbReference>
<comment type="caution">
    <text evidence="3">The sequence shown here is derived from an EMBL/GenBank/DDBJ whole genome shotgun (WGS) entry which is preliminary data.</text>
</comment>
<dbReference type="InterPro" id="IPR014144">
    <property type="entry name" value="LigD_PE_domain"/>
</dbReference>
<dbReference type="PANTHER" id="PTHR39465">
    <property type="entry name" value="DNA LIGASE D, 3'-PHOSPHOESTERASE DOMAIN"/>
    <property type="match status" value="1"/>
</dbReference>
<gene>
    <name evidence="3" type="ORF">AAFF_G00069810</name>
</gene>
<accession>A0AAD7R1L7</accession>
<feature type="domain" description="DNA ligase D 3'-phosphoesterase" evidence="2">
    <location>
        <begin position="63"/>
        <end position="120"/>
    </location>
</feature>
<evidence type="ECO:0000256" key="1">
    <source>
        <dbReference type="SAM" id="MobiDB-lite"/>
    </source>
</evidence>
<sequence>MTAAGVEHLRPSAAPGSIGGWCRSNLSPGPTGLPTIERSGRRMRRPNRLVGRSGSCAGIFVVQKHAATRLHYDLRLEHDGVLLSWAVPAGIALDPDVKRFAAHTEDHPLEYADFEGRHPGRRVWRRRDDRVGSRFASVG</sequence>
<dbReference type="EMBL" id="JAINUG010001413">
    <property type="protein sequence ID" value="KAJ8355327.1"/>
    <property type="molecule type" value="Genomic_DNA"/>
</dbReference>
<dbReference type="AlphaFoldDB" id="A0AAD7R1L7"/>
<proteinExistence type="predicted"/>
<feature type="region of interest" description="Disordered" evidence="1">
    <location>
        <begin position="20"/>
        <end position="43"/>
    </location>
</feature>
<name>A0AAD7R1L7_9TELE</name>
<evidence type="ECO:0000313" key="4">
    <source>
        <dbReference type="Proteomes" id="UP001221898"/>
    </source>
</evidence>
<dbReference type="Pfam" id="PF13298">
    <property type="entry name" value="LigD_N"/>
    <property type="match status" value="1"/>
</dbReference>
<reference evidence="3" key="1">
    <citation type="journal article" date="2023" name="Science">
        <title>Genome structures resolve the early diversification of teleost fishes.</title>
        <authorList>
            <person name="Parey E."/>
            <person name="Louis A."/>
            <person name="Montfort J."/>
            <person name="Bouchez O."/>
            <person name="Roques C."/>
            <person name="Iampietro C."/>
            <person name="Lluch J."/>
            <person name="Castinel A."/>
            <person name="Donnadieu C."/>
            <person name="Desvignes T."/>
            <person name="Floi Bucao C."/>
            <person name="Jouanno E."/>
            <person name="Wen M."/>
            <person name="Mejri S."/>
            <person name="Dirks R."/>
            <person name="Jansen H."/>
            <person name="Henkel C."/>
            <person name="Chen W.J."/>
            <person name="Zahm M."/>
            <person name="Cabau C."/>
            <person name="Klopp C."/>
            <person name="Thompson A.W."/>
            <person name="Robinson-Rechavi M."/>
            <person name="Braasch I."/>
            <person name="Lecointre G."/>
            <person name="Bobe J."/>
            <person name="Postlethwait J.H."/>
            <person name="Berthelot C."/>
            <person name="Roest Crollius H."/>
            <person name="Guiguen Y."/>
        </authorList>
    </citation>
    <scope>NUCLEOTIDE SEQUENCE</scope>
    <source>
        <strain evidence="3">NC1722</strain>
    </source>
</reference>
<keyword evidence="4" id="KW-1185">Reference proteome</keyword>
<protein>
    <recommendedName>
        <fullName evidence="2">DNA ligase D 3'-phosphoesterase domain-containing protein</fullName>
    </recommendedName>
</protein>
<organism evidence="3 4">
    <name type="scientific">Aldrovandia affinis</name>
    <dbReference type="NCBI Taxonomy" id="143900"/>
    <lineage>
        <taxon>Eukaryota</taxon>
        <taxon>Metazoa</taxon>
        <taxon>Chordata</taxon>
        <taxon>Craniata</taxon>
        <taxon>Vertebrata</taxon>
        <taxon>Euteleostomi</taxon>
        <taxon>Actinopterygii</taxon>
        <taxon>Neopterygii</taxon>
        <taxon>Teleostei</taxon>
        <taxon>Notacanthiformes</taxon>
        <taxon>Halosauridae</taxon>
        <taxon>Aldrovandia</taxon>
    </lineage>
</organism>
<evidence type="ECO:0000259" key="2">
    <source>
        <dbReference type="Pfam" id="PF13298"/>
    </source>
</evidence>
<evidence type="ECO:0000313" key="3">
    <source>
        <dbReference type="EMBL" id="KAJ8355327.1"/>
    </source>
</evidence>
<dbReference type="PANTHER" id="PTHR39465:SF1">
    <property type="entry name" value="DNA LIGASE D 3'-PHOSPHOESTERASE DOMAIN-CONTAINING PROTEIN"/>
    <property type="match status" value="1"/>
</dbReference>